<dbReference type="Gene3D" id="3.90.79.10">
    <property type="entry name" value="Nucleoside Triphosphate Pyrophosphohydrolase"/>
    <property type="match status" value="1"/>
</dbReference>
<dbReference type="GeneID" id="78275028"/>
<keyword evidence="6" id="KW-0227">DNA damage</keyword>
<dbReference type="GO" id="GO:0008413">
    <property type="term" value="F:8-oxo-7,8-dihydroguanosine triphosphate pyrophosphatase activity"/>
    <property type="evidence" value="ECO:0007669"/>
    <property type="project" value="TreeGrafter"/>
</dbReference>
<name>A0A1U7NP01_9FIRM</name>
<dbReference type="Pfam" id="PF00293">
    <property type="entry name" value="NUDIX"/>
    <property type="match status" value="1"/>
</dbReference>
<dbReference type="PANTHER" id="PTHR47707">
    <property type="entry name" value="8-OXO-DGTP DIPHOSPHATASE"/>
    <property type="match status" value="1"/>
</dbReference>
<dbReference type="GO" id="GO:0044715">
    <property type="term" value="F:8-oxo-dGDP phosphatase activity"/>
    <property type="evidence" value="ECO:0007669"/>
    <property type="project" value="TreeGrafter"/>
</dbReference>
<dbReference type="RefSeq" id="WP_076340914.1">
    <property type="nucleotide sequence ID" value="NZ_CANTAN010000009.1"/>
</dbReference>
<keyword evidence="4" id="KW-0235">DNA replication</keyword>
<dbReference type="OrthoDB" id="9810648at2"/>
<protein>
    <recommendedName>
        <fullName evidence="11">8-oxo-dGTP diphosphatase</fullName>
        <ecNumber evidence="11">3.6.1.55</ecNumber>
    </recommendedName>
</protein>
<dbReference type="Proteomes" id="UP000186705">
    <property type="component" value="Unassembled WGS sequence"/>
</dbReference>
<dbReference type="PANTHER" id="PTHR47707:SF1">
    <property type="entry name" value="NUDIX HYDROLASE FAMILY PROTEIN"/>
    <property type="match status" value="1"/>
</dbReference>
<dbReference type="EMBL" id="MPKA01000054">
    <property type="protein sequence ID" value="OLU47208.1"/>
    <property type="molecule type" value="Genomic_DNA"/>
</dbReference>
<dbReference type="InterPro" id="IPR020476">
    <property type="entry name" value="Nudix_hydrolase"/>
</dbReference>
<dbReference type="InterPro" id="IPR047127">
    <property type="entry name" value="MutT-like"/>
</dbReference>
<dbReference type="EC" id="3.6.1.55" evidence="11"/>
<keyword evidence="14" id="KW-1185">Reference proteome</keyword>
<evidence type="ECO:0000256" key="10">
    <source>
        <dbReference type="ARBA" id="ARBA00035861"/>
    </source>
</evidence>
<evidence type="ECO:0000256" key="9">
    <source>
        <dbReference type="ARBA" id="ARBA00023204"/>
    </source>
</evidence>
<sequence length="138" mass="15639">MTTSQIKKKIHVVAGILIQNGKILATQRGYGEFKGGWEFPGGKVEPHETKEEALVRELKEELKVDTSIQKFYEHIDYEYPSFLLSMDCFIGTIKNGELQLVEHEAAKWVLPADLLSIDWLPADLPIAQKLAQDTLLFP</sequence>
<evidence type="ECO:0000256" key="6">
    <source>
        <dbReference type="ARBA" id="ARBA00022763"/>
    </source>
</evidence>
<dbReference type="GO" id="GO:0046872">
    <property type="term" value="F:metal ion binding"/>
    <property type="evidence" value="ECO:0007669"/>
    <property type="project" value="UniProtKB-KW"/>
</dbReference>
<evidence type="ECO:0000259" key="12">
    <source>
        <dbReference type="PROSITE" id="PS51462"/>
    </source>
</evidence>
<dbReference type="InterPro" id="IPR015797">
    <property type="entry name" value="NUDIX_hydrolase-like_dom_sf"/>
</dbReference>
<accession>A0A1U7NP01</accession>
<dbReference type="GO" id="GO:0035539">
    <property type="term" value="F:8-oxo-7,8-dihydrodeoxyguanosine triphosphate pyrophosphatase activity"/>
    <property type="evidence" value="ECO:0007669"/>
    <property type="project" value="UniProtKB-EC"/>
</dbReference>
<dbReference type="PRINTS" id="PR00502">
    <property type="entry name" value="NUDIXFAMILY"/>
</dbReference>
<dbReference type="STRING" id="1862672.BO225_03575"/>
<comment type="cofactor">
    <cofactor evidence="1">
        <name>Mg(2+)</name>
        <dbReference type="ChEBI" id="CHEBI:18420"/>
    </cofactor>
</comment>
<gene>
    <name evidence="13" type="ORF">BO225_03575</name>
</gene>
<dbReference type="PROSITE" id="PS51462">
    <property type="entry name" value="NUDIX"/>
    <property type="match status" value="1"/>
</dbReference>
<comment type="catalytic activity">
    <reaction evidence="10">
        <text>8-oxo-dGTP + H2O = 8-oxo-dGMP + diphosphate + H(+)</text>
        <dbReference type="Rhea" id="RHEA:31575"/>
        <dbReference type="ChEBI" id="CHEBI:15377"/>
        <dbReference type="ChEBI" id="CHEBI:15378"/>
        <dbReference type="ChEBI" id="CHEBI:33019"/>
        <dbReference type="ChEBI" id="CHEBI:63224"/>
        <dbReference type="ChEBI" id="CHEBI:77896"/>
        <dbReference type="EC" id="3.6.1.55"/>
    </reaction>
</comment>
<dbReference type="AlphaFoldDB" id="A0A1U7NP01"/>
<keyword evidence="9" id="KW-0234">DNA repair</keyword>
<dbReference type="InterPro" id="IPR000086">
    <property type="entry name" value="NUDIX_hydrolase_dom"/>
</dbReference>
<evidence type="ECO:0000256" key="5">
    <source>
        <dbReference type="ARBA" id="ARBA00022723"/>
    </source>
</evidence>
<keyword evidence="8" id="KW-0460">Magnesium</keyword>
<dbReference type="SUPFAM" id="SSF55811">
    <property type="entry name" value="Nudix"/>
    <property type="match status" value="1"/>
</dbReference>
<evidence type="ECO:0000256" key="2">
    <source>
        <dbReference type="ARBA" id="ARBA00005582"/>
    </source>
</evidence>
<evidence type="ECO:0000256" key="8">
    <source>
        <dbReference type="ARBA" id="ARBA00022842"/>
    </source>
</evidence>
<dbReference type="GO" id="GO:0006260">
    <property type="term" value="P:DNA replication"/>
    <property type="evidence" value="ECO:0007669"/>
    <property type="project" value="UniProtKB-KW"/>
</dbReference>
<dbReference type="CDD" id="cd03425">
    <property type="entry name" value="NUDIX_MutT_NudA_like"/>
    <property type="match status" value="1"/>
</dbReference>
<feature type="domain" description="Nudix hydrolase" evidence="12">
    <location>
        <begin position="8"/>
        <end position="132"/>
    </location>
</feature>
<evidence type="ECO:0000256" key="4">
    <source>
        <dbReference type="ARBA" id="ARBA00022705"/>
    </source>
</evidence>
<dbReference type="GO" id="GO:0044716">
    <property type="term" value="F:8-oxo-GDP phosphatase activity"/>
    <property type="evidence" value="ECO:0007669"/>
    <property type="project" value="TreeGrafter"/>
</dbReference>
<evidence type="ECO:0000313" key="13">
    <source>
        <dbReference type="EMBL" id="OLU47208.1"/>
    </source>
</evidence>
<evidence type="ECO:0000256" key="3">
    <source>
        <dbReference type="ARBA" id="ARBA00022457"/>
    </source>
</evidence>
<evidence type="ECO:0000256" key="7">
    <source>
        <dbReference type="ARBA" id="ARBA00022801"/>
    </source>
</evidence>
<organism evidence="13 14">
    <name type="scientific">Dubosiella newyorkensis</name>
    <dbReference type="NCBI Taxonomy" id="1862672"/>
    <lineage>
        <taxon>Bacteria</taxon>
        <taxon>Bacillati</taxon>
        <taxon>Bacillota</taxon>
        <taxon>Erysipelotrichia</taxon>
        <taxon>Erysipelotrichales</taxon>
        <taxon>Erysipelotrichaceae</taxon>
        <taxon>Dubosiella</taxon>
    </lineage>
</organism>
<keyword evidence="7" id="KW-0378">Hydrolase</keyword>
<evidence type="ECO:0000313" key="14">
    <source>
        <dbReference type="Proteomes" id="UP000186705"/>
    </source>
</evidence>
<keyword evidence="3" id="KW-0515">Mutator protein</keyword>
<comment type="caution">
    <text evidence="13">The sequence shown here is derived from an EMBL/GenBank/DDBJ whole genome shotgun (WGS) entry which is preliminary data.</text>
</comment>
<reference evidence="13 14" key="1">
    <citation type="submission" date="2016-11" db="EMBL/GenBank/DDBJ databases">
        <title>Description of two novel members of the family Erysipelotrichaceae: Ileibacterium lipovorans gen. nov., sp. nov. and Dubosiella newyorkensis, gen. nov., sp. nov.</title>
        <authorList>
            <person name="Cox L.M."/>
            <person name="Sohn J."/>
            <person name="Tyrrell K.L."/>
            <person name="Citron D.M."/>
            <person name="Lawson P.A."/>
            <person name="Patel N.B."/>
            <person name="Iizumi T."/>
            <person name="Perez-Perez G.I."/>
            <person name="Goldstein E.J."/>
            <person name="Blaser M.J."/>
        </authorList>
    </citation>
    <scope>NUCLEOTIDE SEQUENCE [LARGE SCALE GENOMIC DNA]</scope>
    <source>
        <strain evidence="13 14">NYU-BL-A4</strain>
    </source>
</reference>
<evidence type="ECO:0000256" key="11">
    <source>
        <dbReference type="ARBA" id="ARBA00038905"/>
    </source>
</evidence>
<evidence type="ECO:0000256" key="1">
    <source>
        <dbReference type="ARBA" id="ARBA00001946"/>
    </source>
</evidence>
<dbReference type="GO" id="GO:0006281">
    <property type="term" value="P:DNA repair"/>
    <property type="evidence" value="ECO:0007669"/>
    <property type="project" value="UniProtKB-KW"/>
</dbReference>
<proteinExistence type="inferred from homology"/>
<comment type="similarity">
    <text evidence="2">Belongs to the Nudix hydrolase family.</text>
</comment>
<keyword evidence="5" id="KW-0479">Metal-binding</keyword>